<keyword evidence="8" id="KW-0800">Toxin</keyword>
<keyword evidence="4 8" id="KW-0479">Metal-binding</keyword>
<dbReference type="PANTHER" id="PTHR33653:SF1">
    <property type="entry name" value="RIBONUCLEASE VAPC2"/>
    <property type="match status" value="1"/>
</dbReference>
<keyword evidence="5 8" id="KW-0378">Hydrolase</keyword>
<dbReference type="PANTHER" id="PTHR33653">
    <property type="entry name" value="RIBONUCLEASE VAPC2"/>
    <property type="match status" value="1"/>
</dbReference>
<dbReference type="AlphaFoldDB" id="E8X7N6"/>
<keyword evidence="2 8" id="KW-1277">Toxin-antitoxin system</keyword>
<dbReference type="PaxDb" id="1198114-AciX9_4532"/>
<proteinExistence type="inferred from homology"/>
<feature type="domain" description="PIN" evidence="9">
    <location>
        <begin position="3"/>
        <end position="124"/>
    </location>
</feature>
<dbReference type="GO" id="GO:0016787">
    <property type="term" value="F:hydrolase activity"/>
    <property type="evidence" value="ECO:0007669"/>
    <property type="project" value="UniProtKB-KW"/>
</dbReference>
<comment type="function">
    <text evidence="8">Toxic component of a toxin-antitoxin (TA) system. An RNase.</text>
</comment>
<dbReference type="Proteomes" id="UP000000343">
    <property type="component" value="Plasmid pACIX904"/>
</dbReference>
<dbReference type="Gene3D" id="3.40.50.1010">
    <property type="entry name" value="5'-nuclease"/>
    <property type="match status" value="1"/>
</dbReference>
<dbReference type="Pfam" id="PF01850">
    <property type="entry name" value="PIN"/>
    <property type="match status" value="1"/>
</dbReference>
<reference evidence="11" key="1">
    <citation type="submission" date="2011-01" db="EMBL/GenBank/DDBJ databases">
        <title>Complete sequence of plasmid4 of Acidobacterium sp. MP5ACTX9.</title>
        <authorList>
            <consortium name="US DOE Joint Genome Institute"/>
            <person name="Lucas S."/>
            <person name="Copeland A."/>
            <person name="Lapidus A."/>
            <person name="Cheng J.-F."/>
            <person name="Goodwin L."/>
            <person name="Pitluck S."/>
            <person name="Teshima H."/>
            <person name="Detter J.C."/>
            <person name="Han C."/>
            <person name="Tapia R."/>
            <person name="Land M."/>
            <person name="Hauser L."/>
            <person name="Kyrpides N."/>
            <person name="Ivanova N."/>
            <person name="Ovchinnikova G."/>
            <person name="Pagani I."/>
            <person name="Rawat S.R."/>
            <person name="Mannisto M."/>
            <person name="Haggblom M.M."/>
            <person name="Woyke T."/>
        </authorList>
    </citation>
    <scope>NUCLEOTIDE SEQUENCE [LARGE SCALE GENOMIC DNA]</scope>
    <source>
        <strain evidence="11">MP5ACTX9</strain>
        <plasmid evidence="11">Plasmid pACIX904</plasmid>
    </source>
</reference>
<organism evidence="11">
    <name type="scientific">Granulicella tundricola (strain ATCC BAA-1859 / DSM 23138 / MP5ACTX9)</name>
    <dbReference type="NCBI Taxonomy" id="1198114"/>
    <lineage>
        <taxon>Bacteria</taxon>
        <taxon>Pseudomonadati</taxon>
        <taxon>Acidobacteriota</taxon>
        <taxon>Terriglobia</taxon>
        <taxon>Terriglobales</taxon>
        <taxon>Acidobacteriaceae</taxon>
        <taxon>Granulicella</taxon>
    </lineage>
</organism>
<dbReference type="GO" id="GO:0090729">
    <property type="term" value="F:toxin activity"/>
    <property type="evidence" value="ECO:0007669"/>
    <property type="project" value="UniProtKB-KW"/>
</dbReference>
<dbReference type="HAMAP" id="MF_00265">
    <property type="entry name" value="VapC_Nob1"/>
    <property type="match status" value="1"/>
</dbReference>
<dbReference type="InterPro" id="IPR029060">
    <property type="entry name" value="PIN-like_dom_sf"/>
</dbReference>
<dbReference type="GO" id="GO:0000287">
    <property type="term" value="F:magnesium ion binding"/>
    <property type="evidence" value="ECO:0007669"/>
    <property type="project" value="UniProtKB-UniRule"/>
</dbReference>
<dbReference type="CDD" id="cd18746">
    <property type="entry name" value="PIN_VapC4-5_FitB-like"/>
    <property type="match status" value="1"/>
</dbReference>
<keyword evidence="6 8" id="KW-0460">Magnesium</keyword>
<evidence type="ECO:0000313" key="10">
    <source>
        <dbReference type="EMBL" id="ADW71470.1"/>
    </source>
</evidence>
<dbReference type="SUPFAM" id="SSF88723">
    <property type="entry name" value="PIN domain-like"/>
    <property type="match status" value="1"/>
</dbReference>
<dbReference type="KEGG" id="acm:AciX9_4532"/>
<evidence type="ECO:0000256" key="2">
    <source>
        <dbReference type="ARBA" id="ARBA00022649"/>
    </source>
</evidence>
<keyword evidence="11" id="KW-1185">Reference proteome</keyword>
<evidence type="ECO:0000256" key="6">
    <source>
        <dbReference type="ARBA" id="ARBA00022842"/>
    </source>
</evidence>
<dbReference type="InterPro" id="IPR050556">
    <property type="entry name" value="Type_II_TA_system_RNase"/>
</dbReference>
<dbReference type="GO" id="GO:0004540">
    <property type="term" value="F:RNA nuclease activity"/>
    <property type="evidence" value="ECO:0007669"/>
    <property type="project" value="InterPro"/>
</dbReference>
<dbReference type="OrthoDB" id="9815354at2"/>
<feature type="binding site" evidence="8">
    <location>
        <position position="5"/>
    </location>
    <ligand>
        <name>Mg(2+)</name>
        <dbReference type="ChEBI" id="CHEBI:18420"/>
    </ligand>
</feature>
<geneLocation type="plasmid" evidence="10 11">
    <name>pACIX904</name>
</geneLocation>
<dbReference type="eggNOG" id="COG1487">
    <property type="taxonomic scope" value="Bacteria"/>
</dbReference>
<evidence type="ECO:0000256" key="5">
    <source>
        <dbReference type="ARBA" id="ARBA00022801"/>
    </source>
</evidence>
<dbReference type="HOGENOM" id="CLU_118482_8_0_0"/>
<evidence type="ECO:0000256" key="8">
    <source>
        <dbReference type="HAMAP-Rule" id="MF_00265"/>
    </source>
</evidence>
<evidence type="ECO:0000256" key="7">
    <source>
        <dbReference type="ARBA" id="ARBA00038093"/>
    </source>
</evidence>
<comment type="cofactor">
    <cofactor evidence="1 8">
        <name>Mg(2+)</name>
        <dbReference type="ChEBI" id="CHEBI:18420"/>
    </cofactor>
</comment>
<dbReference type="RefSeq" id="WP_013573189.1">
    <property type="nucleotide sequence ID" value="NC_015059.1"/>
</dbReference>
<dbReference type="InterPro" id="IPR022907">
    <property type="entry name" value="VapC_family"/>
</dbReference>
<sequence length="136" mass="14974">MFLLDTNVISELRVGKANPSAAVRRWAASIPGNQLYLSSVSILELETGVLLMERKDTQQGQMLRCWLQGVLKEFSSQVLPFGSTTAVLCAAMHVPDRRPDRDAMIAAAAKEHGFTIATRNTADFDNCGVQLLNPWL</sequence>
<protein>
    <recommendedName>
        <fullName evidence="8">Ribonuclease VapC</fullName>
        <shortName evidence="8">RNase VapC</shortName>
        <ecNumber evidence="8">3.1.-.-</ecNumber>
    </recommendedName>
    <alternativeName>
        <fullName evidence="8">Toxin VapC</fullName>
    </alternativeName>
</protein>
<feature type="binding site" evidence="8">
    <location>
        <position position="102"/>
    </location>
    <ligand>
        <name>Mg(2+)</name>
        <dbReference type="ChEBI" id="CHEBI:18420"/>
    </ligand>
</feature>
<dbReference type="InterPro" id="IPR002716">
    <property type="entry name" value="PIN_dom"/>
</dbReference>
<dbReference type="EMBL" id="CP002484">
    <property type="protein sequence ID" value="ADW71470.1"/>
    <property type="molecule type" value="Genomic_DNA"/>
</dbReference>
<evidence type="ECO:0000313" key="11">
    <source>
        <dbReference type="Proteomes" id="UP000000343"/>
    </source>
</evidence>
<keyword evidence="3 8" id="KW-0540">Nuclease</keyword>
<evidence type="ECO:0000256" key="4">
    <source>
        <dbReference type="ARBA" id="ARBA00022723"/>
    </source>
</evidence>
<keyword evidence="10" id="KW-0614">Plasmid</keyword>
<evidence type="ECO:0000259" key="9">
    <source>
        <dbReference type="Pfam" id="PF01850"/>
    </source>
</evidence>
<evidence type="ECO:0000256" key="1">
    <source>
        <dbReference type="ARBA" id="ARBA00001946"/>
    </source>
</evidence>
<accession>E8X7N6</accession>
<comment type="similarity">
    <text evidence="7 8">Belongs to the PINc/VapC protein family.</text>
</comment>
<name>E8X7N6_GRATM</name>
<evidence type="ECO:0000256" key="3">
    <source>
        <dbReference type="ARBA" id="ARBA00022722"/>
    </source>
</evidence>
<gene>
    <name evidence="8" type="primary">vapC</name>
    <name evidence="10" type="ordered locus">AciX9_4532</name>
</gene>
<dbReference type="EC" id="3.1.-.-" evidence="8"/>